<dbReference type="AlphaFoldDB" id="A0A0V0XDA0"/>
<organism evidence="1 2">
    <name type="scientific">Trichinella pseudospiralis</name>
    <name type="common">Parasitic roundworm</name>
    <dbReference type="NCBI Taxonomy" id="6337"/>
    <lineage>
        <taxon>Eukaryota</taxon>
        <taxon>Metazoa</taxon>
        <taxon>Ecdysozoa</taxon>
        <taxon>Nematoda</taxon>
        <taxon>Enoplea</taxon>
        <taxon>Dorylaimia</taxon>
        <taxon>Trichinellida</taxon>
        <taxon>Trichinellidae</taxon>
        <taxon>Trichinella</taxon>
    </lineage>
</organism>
<proteinExistence type="predicted"/>
<name>A0A0V0XDA0_TRIPS</name>
<dbReference type="EMBL" id="JYDU01000536">
    <property type="protein sequence ID" value="KRX86011.1"/>
    <property type="molecule type" value="Genomic_DNA"/>
</dbReference>
<gene>
    <name evidence="1" type="ORF">T4E_4583</name>
</gene>
<evidence type="ECO:0000313" key="2">
    <source>
        <dbReference type="Proteomes" id="UP000054815"/>
    </source>
</evidence>
<comment type="caution">
    <text evidence="1">The sequence shown here is derived from an EMBL/GenBank/DDBJ whole genome shotgun (WGS) entry which is preliminary data.</text>
</comment>
<protein>
    <submittedName>
        <fullName evidence="1">Uncharacterized protein</fullName>
    </submittedName>
</protein>
<evidence type="ECO:0000313" key="1">
    <source>
        <dbReference type="EMBL" id="KRX86011.1"/>
    </source>
</evidence>
<accession>A0A0V0XDA0</accession>
<sequence>MKSRSYSNLQFDFIILKENEKIIIFFIIYELLFSFHQSLLACQWCCSNTSLTLKSFYNKPVLTTTGTAAYI</sequence>
<reference evidence="1 2" key="1">
    <citation type="submission" date="2015-01" db="EMBL/GenBank/DDBJ databases">
        <title>Evolution of Trichinella species and genotypes.</title>
        <authorList>
            <person name="Korhonen P.K."/>
            <person name="Edoardo P."/>
            <person name="Giuseppe L.R."/>
            <person name="Gasser R.B."/>
        </authorList>
    </citation>
    <scope>NUCLEOTIDE SEQUENCE [LARGE SCALE GENOMIC DNA]</scope>
    <source>
        <strain evidence="1">ISS141</strain>
    </source>
</reference>
<dbReference type="Proteomes" id="UP000054815">
    <property type="component" value="Unassembled WGS sequence"/>
</dbReference>